<dbReference type="OrthoDB" id="928769at2"/>
<dbReference type="Proteomes" id="UP000194873">
    <property type="component" value="Unassembled WGS sequence"/>
</dbReference>
<sequence length="331" mass="35219">MQLKSYSFLALFVLATFTSCDDIEPIITNEPSHFIPEVVASGLTLPIGMSFDGLGRAWVTEGGTGNNDARVSLVTKDGKVYPVITGLASAFANGSIEGIGHVLYQEGILYILEGATGTLYIANVAGFKPGDAPVDAKTLPKEDIGTFVKAQMLTNPINTDVYNLTFGPDDNLYIVDSGANAIIKRDSRTKALSVFAKIPNLAATVESVPTGITYDGQKFLVSSLSGFPFAAGVAKIFRVDLAGNVTEYQTGYTTLTDLTLSANNKPIAIQFAQFSLAPPVPGFQAKTGLITNGEKATLLNGLDLPIDIEQVSDRLYYVLNRGDGTLVKLTF</sequence>
<dbReference type="Gene3D" id="2.130.10.10">
    <property type="entry name" value="YVTN repeat-like/Quinoprotein amine dehydrogenase"/>
    <property type="match status" value="1"/>
</dbReference>
<protein>
    <recommendedName>
        <fullName evidence="3">ScyD/ScyE family protein</fullName>
    </recommendedName>
</protein>
<dbReference type="InterPro" id="IPR048031">
    <property type="entry name" value="ScyD/ScyE-like"/>
</dbReference>
<accession>A0A243W863</accession>
<dbReference type="InterPro" id="IPR015943">
    <property type="entry name" value="WD40/YVTN_repeat-like_dom_sf"/>
</dbReference>
<dbReference type="SUPFAM" id="SSF101898">
    <property type="entry name" value="NHL repeat"/>
    <property type="match status" value="1"/>
</dbReference>
<organism evidence="1 2">
    <name type="scientific">Hymenobacter crusticola</name>
    <dbReference type="NCBI Taxonomy" id="1770526"/>
    <lineage>
        <taxon>Bacteria</taxon>
        <taxon>Pseudomonadati</taxon>
        <taxon>Bacteroidota</taxon>
        <taxon>Cytophagia</taxon>
        <taxon>Cytophagales</taxon>
        <taxon>Hymenobacteraceae</taxon>
        <taxon>Hymenobacter</taxon>
    </lineage>
</organism>
<name>A0A243W863_9BACT</name>
<evidence type="ECO:0000313" key="1">
    <source>
        <dbReference type="EMBL" id="OUJ71110.1"/>
    </source>
</evidence>
<dbReference type="EMBL" id="MTSE01000018">
    <property type="protein sequence ID" value="OUJ71110.1"/>
    <property type="molecule type" value="Genomic_DNA"/>
</dbReference>
<evidence type="ECO:0008006" key="3">
    <source>
        <dbReference type="Google" id="ProtNLM"/>
    </source>
</evidence>
<proteinExistence type="predicted"/>
<gene>
    <name evidence="1" type="ORF">BXP70_22605</name>
</gene>
<reference evidence="1 2" key="1">
    <citation type="submission" date="2017-01" db="EMBL/GenBank/DDBJ databases">
        <title>A new Hymenobacter.</title>
        <authorList>
            <person name="Liang Y."/>
            <person name="Feng F."/>
        </authorList>
    </citation>
    <scope>NUCLEOTIDE SEQUENCE [LARGE SCALE GENOMIC DNA]</scope>
    <source>
        <strain evidence="1">MIMBbqt21</strain>
    </source>
</reference>
<dbReference type="RefSeq" id="WP_086596388.1">
    <property type="nucleotide sequence ID" value="NZ_MTSE01000018.1"/>
</dbReference>
<evidence type="ECO:0000313" key="2">
    <source>
        <dbReference type="Proteomes" id="UP000194873"/>
    </source>
</evidence>
<dbReference type="PROSITE" id="PS51257">
    <property type="entry name" value="PROKAR_LIPOPROTEIN"/>
    <property type="match status" value="1"/>
</dbReference>
<dbReference type="AlphaFoldDB" id="A0A243W863"/>
<comment type="caution">
    <text evidence="1">The sequence shown here is derived from an EMBL/GenBank/DDBJ whole genome shotgun (WGS) entry which is preliminary data.</text>
</comment>
<keyword evidence="2" id="KW-1185">Reference proteome</keyword>
<dbReference type="NCBIfam" id="NF033206">
    <property type="entry name" value="ScyE_fam"/>
    <property type="match status" value="1"/>
</dbReference>